<dbReference type="EnsemblMetazoa" id="SMAR008969-RA">
    <property type="protein sequence ID" value="SMAR008969-PA"/>
    <property type="gene ID" value="SMAR008969"/>
</dbReference>
<dbReference type="Pfam" id="PF25597">
    <property type="entry name" value="SH3_retrovirus"/>
    <property type="match status" value="1"/>
</dbReference>
<dbReference type="GO" id="GO:0003677">
    <property type="term" value="F:DNA binding"/>
    <property type="evidence" value="ECO:0007669"/>
    <property type="project" value="InterPro"/>
</dbReference>
<organism evidence="4 5">
    <name type="scientific">Strigamia maritima</name>
    <name type="common">European centipede</name>
    <name type="synonym">Geophilus maritimus</name>
    <dbReference type="NCBI Taxonomy" id="126957"/>
    <lineage>
        <taxon>Eukaryota</taxon>
        <taxon>Metazoa</taxon>
        <taxon>Ecdysozoa</taxon>
        <taxon>Arthropoda</taxon>
        <taxon>Myriapoda</taxon>
        <taxon>Chilopoda</taxon>
        <taxon>Pleurostigmophora</taxon>
        <taxon>Geophilomorpha</taxon>
        <taxon>Linotaeniidae</taxon>
        <taxon>Strigamia</taxon>
    </lineage>
</organism>
<feature type="compositionally biased region" description="Low complexity" evidence="1">
    <location>
        <begin position="133"/>
        <end position="146"/>
    </location>
</feature>
<proteinExistence type="predicted"/>
<dbReference type="EMBL" id="JH431866">
    <property type="status" value="NOT_ANNOTATED_CDS"/>
    <property type="molecule type" value="Genomic_DNA"/>
</dbReference>
<feature type="region of interest" description="Disordered" evidence="1">
    <location>
        <begin position="119"/>
        <end position="148"/>
    </location>
</feature>
<evidence type="ECO:0000313" key="5">
    <source>
        <dbReference type="Proteomes" id="UP000014500"/>
    </source>
</evidence>
<evidence type="ECO:0000259" key="3">
    <source>
        <dbReference type="Pfam" id="PF25597"/>
    </source>
</evidence>
<dbReference type="Proteomes" id="UP000014500">
    <property type="component" value="Unassembled WGS sequence"/>
</dbReference>
<dbReference type="SUPFAM" id="SSF54171">
    <property type="entry name" value="DNA-binding domain"/>
    <property type="match status" value="1"/>
</dbReference>
<protein>
    <submittedName>
        <fullName evidence="4">Uncharacterized protein</fullName>
    </submittedName>
</protein>
<evidence type="ECO:0000259" key="2">
    <source>
        <dbReference type="Pfam" id="PF01429"/>
    </source>
</evidence>
<keyword evidence="5" id="KW-1185">Reference proteome</keyword>
<evidence type="ECO:0000313" key="4">
    <source>
        <dbReference type="EnsemblMetazoa" id="SMAR008969-PA"/>
    </source>
</evidence>
<reference evidence="5" key="1">
    <citation type="submission" date="2011-05" db="EMBL/GenBank/DDBJ databases">
        <authorList>
            <person name="Richards S.R."/>
            <person name="Qu J."/>
            <person name="Jiang H."/>
            <person name="Jhangiani S.N."/>
            <person name="Agravi P."/>
            <person name="Goodspeed R."/>
            <person name="Gross S."/>
            <person name="Mandapat C."/>
            <person name="Jackson L."/>
            <person name="Mathew T."/>
            <person name="Pu L."/>
            <person name="Thornton R."/>
            <person name="Saada N."/>
            <person name="Wilczek-Boney K.B."/>
            <person name="Lee S."/>
            <person name="Kovar C."/>
            <person name="Wu Y."/>
            <person name="Scherer S.E."/>
            <person name="Worley K.C."/>
            <person name="Muzny D.M."/>
            <person name="Gibbs R."/>
        </authorList>
    </citation>
    <scope>NUCLEOTIDE SEQUENCE</scope>
    <source>
        <strain evidence="5">Brora</strain>
    </source>
</reference>
<feature type="domain" description="MBD" evidence="2">
    <location>
        <begin position="308"/>
        <end position="366"/>
    </location>
</feature>
<name>T1J5R5_STRMM</name>
<feature type="compositionally biased region" description="Polar residues" evidence="1">
    <location>
        <begin position="119"/>
        <end position="132"/>
    </location>
</feature>
<dbReference type="Gene3D" id="3.30.890.10">
    <property type="entry name" value="Methyl-cpg-binding Protein 2, Chain A"/>
    <property type="match status" value="1"/>
</dbReference>
<dbReference type="InterPro" id="IPR057670">
    <property type="entry name" value="SH3_retrovirus"/>
</dbReference>
<dbReference type="InterPro" id="IPR001739">
    <property type="entry name" value="Methyl_CpG_DNA-bd"/>
</dbReference>
<sequence>MILQPYRMSILVYHRHSIKIRFHICICAAWASYSTTWNGVLVGYGEGRRGYRIWNPITDEVCETRHVKIEENVFFMDSVNKTAQMTESLEKISSNKIVREKDHLELLYDEWTQKRILNSTSDSGNSSFMPTLSSSSEHSGNNGNNGQPEMNFLLMPIQTMKQTTLTMPTRFDLISELENFKDAKYEPELQLSTRTESEAMFNTANHDLRQETLMTSQKMQMDELHSDKEFLRADTVQKSLHDEVGNTKLIRITDSQILLLENELKNKDFTITGQHSSTQHDNIEYNDSGQPLFPRYNTIVRQLEGQYADWTREESMRQYGKERGRVEVCYISHTGSQLMSLREVDRFRRIHQLRDDDYQFSFTSVERHPPLPPILLSSSDDDE</sequence>
<dbReference type="HOGENOM" id="CLU_722241_0_0_1"/>
<dbReference type="Pfam" id="PF01429">
    <property type="entry name" value="MBD"/>
    <property type="match status" value="1"/>
</dbReference>
<reference evidence="4" key="2">
    <citation type="submission" date="2015-02" db="UniProtKB">
        <authorList>
            <consortium name="EnsemblMetazoa"/>
        </authorList>
    </citation>
    <scope>IDENTIFICATION</scope>
</reference>
<dbReference type="AlphaFoldDB" id="T1J5R5"/>
<feature type="domain" description="Retroviral polymerase SH3-like" evidence="3">
    <location>
        <begin position="36"/>
        <end position="78"/>
    </location>
</feature>
<accession>T1J5R5</accession>
<evidence type="ECO:0000256" key="1">
    <source>
        <dbReference type="SAM" id="MobiDB-lite"/>
    </source>
</evidence>
<dbReference type="InterPro" id="IPR016177">
    <property type="entry name" value="DNA-bd_dom_sf"/>
</dbReference>